<gene>
    <name evidence="1" type="ORF">TKK_014783</name>
</gene>
<dbReference type="AlphaFoldDB" id="A0ABD2WCC4"/>
<accession>A0ABD2WCC4</accession>
<evidence type="ECO:0000313" key="2">
    <source>
        <dbReference type="Proteomes" id="UP001627154"/>
    </source>
</evidence>
<comment type="caution">
    <text evidence="1">The sequence shown here is derived from an EMBL/GenBank/DDBJ whole genome shotgun (WGS) entry which is preliminary data.</text>
</comment>
<name>A0ABD2WCC4_9HYME</name>
<evidence type="ECO:0008006" key="3">
    <source>
        <dbReference type="Google" id="ProtNLM"/>
    </source>
</evidence>
<protein>
    <recommendedName>
        <fullName evidence="3">Secreted protein</fullName>
    </recommendedName>
</protein>
<organism evidence="1 2">
    <name type="scientific">Trichogramma kaykai</name>
    <dbReference type="NCBI Taxonomy" id="54128"/>
    <lineage>
        <taxon>Eukaryota</taxon>
        <taxon>Metazoa</taxon>
        <taxon>Ecdysozoa</taxon>
        <taxon>Arthropoda</taxon>
        <taxon>Hexapoda</taxon>
        <taxon>Insecta</taxon>
        <taxon>Pterygota</taxon>
        <taxon>Neoptera</taxon>
        <taxon>Endopterygota</taxon>
        <taxon>Hymenoptera</taxon>
        <taxon>Apocrita</taxon>
        <taxon>Proctotrupomorpha</taxon>
        <taxon>Chalcidoidea</taxon>
        <taxon>Trichogrammatidae</taxon>
        <taxon>Trichogramma</taxon>
    </lineage>
</organism>
<keyword evidence="2" id="KW-1185">Reference proteome</keyword>
<evidence type="ECO:0000313" key="1">
    <source>
        <dbReference type="EMBL" id="KAL3390339.1"/>
    </source>
</evidence>
<dbReference type="EMBL" id="JBJJXI010000119">
    <property type="protein sequence ID" value="KAL3390339.1"/>
    <property type="molecule type" value="Genomic_DNA"/>
</dbReference>
<reference evidence="1 2" key="1">
    <citation type="journal article" date="2024" name="bioRxiv">
        <title>A reference genome for Trichogramma kaykai: A tiny desert-dwelling parasitoid wasp with competing sex-ratio distorters.</title>
        <authorList>
            <person name="Culotta J."/>
            <person name="Lindsey A.R."/>
        </authorList>
    </citation>
    <scope>NUCLEOTIDE SEQUENCE [LARGE SCALE GENOMIC DNA]</scope>
    <source>
        <strain evidence="1 2">KSX58</strain>
    </source>
</reference>
<proteinExistence type="predicted"/>
<dbReference type="Proteomes" id="UP001627154">
    <property type="component" value="Unassembled WGS sequence"/>
</dbReference>
<sequence>MLFTAAAAVVASETNVKTRELGELCYARADVGHWPYSTAREKIVQGCMCTVYIQEEMKKKKGVKLVAEQHCYNSYARRALKDKPPCWRETVRSCAAIHVLYAKLA</sequence>